<reference evidence="5 6" key="1">
    <citation type="submission" date="2019-02" db="EMBL/GenBank/DDBJ databases">
        <title>Deep-cultivation of Planctomycetes and their phenomic and genomic characterization uncovers novel biology.</title>
        <authorList>
            <person name="Wiegand S."/>
            <person name="Jogler M."/>
            <person name="Boedeker C."/>
            <person name="Pinto D."/>
            <person name="Vollmers J."/>
            <person name="Rivas-Marin E."/>
            <person name="Kohn T."/>
            <person name="Peeters S.H."/>
            <person name="Heuer A."/>
            <person name="Rast P."/>
            <person name="Oberbeckmann S."/>
            <person name="Bunk B."/>
            <person name="Jeske O."/>
            <person name="Meyerdierks A."/>
            <person name="Storesund J.E."/>
            <person name="Kallscheuer N."/>
            <person name="Luecker S."/>
            <person name="Lage O.M."/>
            <person name="Pohl T."/>
            <person name="Merkel B.J."/>
            <person name="Hornburger P."/>
            <person name="Mueller R.-W."/>
            <person name="Bruemmer F."/>
            <person name="Labrenz M."/>
            <person name="Spormann A.M."/>
            <person name="Op den Camp H."/>
            <person name="Overmann J."/>
            <person name="Amann R."/>
            <person name="Jetten M.S.M."/>
            <person name="Mascher T."/>
            <person name="Medema M.H."/>
            <person name="Devos D.P."/>
            <person name="Kaster A.-K."/>
            <person name="Ovreas L."/>
            <person name="Rohde M."/>
            <person name="Galperin M.Y."/>
            <person name="Jogler C."/>
        </authorList>
    </citation>
    <scope>NUCLEOTIDE SEQUENCE [LARGE SCALE GENOMIC DNA]</scope>
    <source>
        <strain evidence="5 6">Pan189</strain>
    </source>
</reference>
<evidence type="ECO:0000256" key="3">
    <source>
        <dbReference type="PIRSR" id="PIRSR601613-1"/>
    </source>
</evidence>
<dbReference type="EC" id="1.4.3.10" evidence="5"/>
<dbReference type="PANTHER" id="PTHR42841">
    <property type="entry name" value="AMINE OXIDASE"/>
    <property type="match status" value="1"/>
</dbReference>
<dbReference type="Gene3D" id="3.50.50.60">
    <property type="entry name" value="FAD/NAD(P)-binding domain"/>
    <property type="match status" value="1"/>
</dbReference>
<evidence type="ECO:0000259" key="4">
    <source>
        <dbReference type="Pfam" id="PF01593"/>
    </source>
</evidence>
<dbReference type="Proteomes" id="UP000317318">
    <property type="component" value="Chromosome"/>
</dbReference>
<feature type="binding site" evidence="3">
    <location>
        <begin position="35"/>
        <end position="36"/>
    </location>
    <ligand>
        <name>FAD</name>
        <dbReference type="ChEBI" id="CHEBI:57692"/>
    </ligand>
</feature>
<dbReference type="RefSeq" id="WP_145365927.1">
    <property type="nucleotide sequence ID" value="NZ_CP036268.1"/>
</dbReference>
<dbReference type="AlphaFoldDB" id="A0A517R7G5"/>
<feature type="domain" description="Amine oxidase" evidence="4">
    <location>
        <begin position="15"/>
        <end position="414"/>
    </location>
</feature>
<sequence>MPNESPETIIVGAGVAGLTCAKVLTEAGRRVLVLEAADAVGGRVRTDAVDGFQLDRGFQVLLTAYPEARKHLDYDALRLGRFDPGAMLAIGSSLRRFVDPWRRPQHLVATATNPAGSLTDKLRVAKLRRAAEAISLDAVWLREEKSTLTALRDEFGFTDRMIDRFFRPFLGGIYLEHDLATTDRMLMFVFGMFAKGHAALPAAGMQAIPQQLADRLPAGSLRLNTPVSSVDKAGVTLESGERVDSSHVIIATDGIAAATWLDDVEPPQWNSTTCLYFEADRPPLREPLLVLSATENDGPISNLTVPSQICRSYAPQGRSLICISTKSEFGDGDELIDPVKRQAKRWFGQSVENWRLLKTYRIPQALPKMIPPTSNLDGRDPLHAGGVYVCGDHWANSSLNGAMETGRRAAEAVLEREVEA</sequence>
<dbReference type="GO" id="GO:0050232">
    <property type="term" value="F:putrescine oxidase activity"/>
    <property type="evidence" value="ECO:0007669"/>
    <property type="project" value="UniProtKB-EC"/>
</dbReference>
<gene>
    <name evidence="5" type="primary">puo</name>
    <name evidence="5" type="ORF">Pan189_42270</name>
</gene>
<dbReference type="Pfam" id="PF01593">
    <property type="entry name" value="Amino_oxidase"/>
    <property type="match status" value="1"/>
</dbReference>
<evidence type="ECO:0000313" key="5">
    <source>
        <dbReference type="EMBL" id="QDT39815.1"/>
    </source>
</evidence>
<dbReference type="SUPFAM" id="SSF51905">
    <property type="entry name" value="FAD/NAD(P)-binding domain"/>
    <property type="match status" value="1"/>
</dbReference>
<dbReference type="InterPro" id="IPR036188">
    <property type="entry name" value="FAD/NAD-bd_sf"/>
</dbReference>
<evidence type="ECO:0000256" key="2">
    <source>
        <dbReference type="ARBA" id="ARBA00023002"/>
    </source>
</evidence>
<evidence type="ECO:0000313" key="6">
    <source>
        <dbReference type="Proteomes" id="UP000317318"/>
    </source>
</evidence>
<keyword evidence="6" id="KW-1185">Reference proteome</keyword>
<dbReference type="KEGG" id="svp:Pan189_42270"/>
<dbReference type="InterPro" id="IPR002937">
    <property type="entry name" value="Amino_oxidase"/>
</dbReference>
<dbReference type="EMBL" id="CP036268">
    <property type="protein sequence ID" value="QDT39815.1"/>
    <property type="molecule type" value="Genomic_DNA"/>
</dbReference>
<evidence type="ECO:0000256" key="1">
    <source>
        <dbReference type="ARBA" id="ARBA00001974"/>
    </source>
</evidence>
<dbReference type="OrthoDB" id="9767561at2"/>
<protein>
    <submittedName>
        <fullName evidence="5">Putrescine oxidase</fullName>
        <ecNumber evidence="5">1.4.3.10</ecNumber>
    </submittedName>
</protein>
<name>A0A517R7G5_9PLAN</name>
<dbReference type="InterPro" id="IPR001613">
    <property type="entry name" value="Flavin_amine_oxidase"/>
</dbReference>
<proteinExistence type="predicted"/>
<accession>A0A517R7G5</accession>
<organism evidence="5 6">
    <name type="scientific">Stratiformator vulcanicus</name>
    <dbReference type="NCBI Taxonomy" id="2527980"/>
    <lineage>
        <taxon>Bacteria</taxon>
        <taxon>Pseudomonadati</taxon>
        <taxon>Planctomycetota</taxon>
        <taxon>Planctomycetia</taxon>
        <taxon>Planctomycetales</taxon>
        <taxon>Planctomycetaceae</taxon>
        <taxon>Stratiformator</taxon>
    </lineage>
</organism>
<keyword evidence="2 5" id="KW-0560">Oxidoreductase</keyword>
<feature type="binding site" evidence="3">
    <location>
        <position position="227"/>
    </location>
    <ligand>
        <name>FAD</name>
        <dbReference type="ChEBI" id="CHEBI:57692"/>
    </ligand>
</feature>
<comment type="cofactor">
    <cofactor evidence="1">
        <name>FAD</name>
        <dbReference type="ChEBI" id="CHEBI:57692"/>
    </cofactor>
</comment>
<dbReference type="PRINTS" id="PR00757">
    <property type="entry name" value="AMINEOXDASEF"/>
</dbReference>